<dbReference type="Proteomes" id="UP000784294">
    <property type="component" value="Unassembled WGS sequence"/>
</dbReference>
<name>A0A448WEY1_9PLAT</name>
<accession>A0A448WEY1</accession>
<evidence type="ECO:0000313" key="3">
    <source>
        <dbReference type="Proteomes" id="UP000784294"/>
    </source>
</evidence>
<proteinExistence type="predicted"/>
<evidence type="ECO:0000256" key="1">
    <source>
        <dbReference type="SAM" id="MobiDB-lite"/>
    </source>
</evidence>
<protein>
    <submittedName>
        <fullName evidence="2">Uncharacterized protein</fullName>
    </submittedName>
</protein>
<reference evidence="2" key="1">
    <citation type="submission" date="2018-11" db="EMBL/GenBank/DDBJ databases">
        <authorList>
            <consortium name="Pathogen Informatics"/>
        </authorList>
    </citation>
    <scope>NUCLEOTIDE SEQUENCE</scope>
</reference>
<dbReference type="InterPro" id="IPR039102">
    <property type="entry name" value="FAM13"/>
</dbReference>
<dbReference type="AlphaFoldDB" id="A0A448WEY1"/>
<dbReference type="PANTHER" id="PTHR15904">
    <property type="entry name" value="FAM13"/>
    <property type="match status" value="1"/>
</dbReference>
<dbReference type="EMBL" id="CAAALY010007903">
    <property type="protein sequence ID" value="VEL10049.1"/>
    <property type="molecule type" value="Genomic_DNA"/>
</dbReference>
<feature type="region of interest" description="Disordered" evidence="1">
    <location>
        <begin position="126"/>
        <end position="146"/>
    </location>
</feature>
<gene>
    <name evidence="2" type="ORF">PXEA_LOCUS3489</name>
</gene>
<sequence length="171" mass="19312">MSSFKVEQEKIDLQKSLLYFERLYGRPKDAESKRIMKPLYDRYRQVKRLVQARRARRLAAGNLCKAGADIHLPPLNSRHQPANLACANPSFLPLSPPSSHSAIPSVLKPSPSIAVRLPPLVSTTTFLPPPLTSEQRQQQQRWSPEAEVHLPQPWSDLEVIPPLPVQVYLLA</sequence>
<evidence type="ECO:0000313" key="2">
    <source>
        <dbReference type="EMBL" id="VEL10049.1"/>
    </source>
</evidence>
<keyword evidence="3" id="KW-1185">Reference proteome</keyword>
<comment type="caution">
    <text evidence="2">The sequence shown here is derived from an EMBL/GenBank/DDBJ whole genome shotgun (WGS) entry which is preliminary data.</text>
</comment>
<feature type="compositionally biased region" description="Polar residues" evidence="1">
    <location>
        <begin position="133"/>
        <end position="142"/>
    </location>
</feature>
<dbReference type="PANTHER" id="PTHR15904:SF17">
    <property type="entry name" value="RHO-GAP DOMAIN-CONTAINING PROTEIN"/>
    <property type="match status" value="1"/>
</dbReference>
<dbReference type="OrthoDB" id="185175at2759"/>
<organism evidence="2 3">
    <name type="scientific">Protopolystoma xenopodis</name>
    <dbReference type="NCBI Taxonomy" id="117903"/>
    <lineage>
        <taxon>Eukaryota</taxon>
        <taxon>Metazoa</taxon>
        <taxon>Spiralia</taxon>
        <taxon>Lophotrochozoa</taxon>
        <taxon>Platyhelminthes</taxon>
        <taxon>Monogenea</taxon>
        <taxon>Polyopisthocotylea</taxon>
        <taxon>Polystomatidea</taxon>
        <taxon>Polystomatidae</taxon>
        <taxon>Protopolystoma</taxon>
    </lineage>
</organism>